<evidence type="ECO:0000256" key="1">
    <source>
        <dbReference type="SAM" id="SignalP"/>
    </source>
</evidence>
<comment type="caution">
    <text evidence="2">The sequence shown here is derived from an EMBL/GenBank/DDBJ whole genome shotgun (WGS) entry which is preliminary data.</text>
</comment>
<dbReference type="AlphaFoldDB" id="A0A2K4FEE3"/>
<dbReference type="EMBL" id="PPPX01000001">
    <property type="protein sequence ID" value="POA09295.1"/>
    <property type="molecule type" value="Genomic_DNA"/>
</dbReference>
<protein>
    <submittedName>
        <fullName evidence="2">Uncharacterized protein</fullName>
    </submittedName>
</protein>
<keyword evidence="3" id="KW-1185">Reference proteome</keyword>
<accession>A0A2K4FEE3</accession>
<gene>
    <name evidence="2" type="ORF">CD039_00620</name>
</gene>
<dbReference type="Proteomes" id="UP000242712">
    <property type="component" value="Unassembled WGS sequence"/>
</dbReference>
<reference evidence="2 3" key="1">
    <citation type="submission" date="2017-08" db="EMBL/GenBank/DDBJ databases">
        <title>Draft genome sequences of 64 type strains of genus Staph aureus.</title>
        <authorList>
            <person name="Cole K."/>
            <person name="Golubchik T."/>
            <person name="Russell J."/>
            <person name="Foster D."/>
            <person name="Llewelyn M."/>
            <person name="Wilson D."/>
            <person name="Crook D."/>
            <person name="Paul J."/>
        </authorList>
    </citation>
    <scope>NUCLEOTIDE SEQUENCE [LARGE SCALE GENOMIC DNA]</scope>
    <source>
        <strain evidence="2 3">DSM 29875</strain>
    </source>
</reference>
<organism evidence="2 3">
    <name type="scientific">Staphylococcus argensis</name>
    <dbReference type="NCBI Taxonomy" id="1607738"/>
    <lineage>
        <taxon>Bacteria</taxon>
        <taxon>Bacillati</taxon>
        <taxon>Bacillota</taxon>
        <taxon>Bacilli</taxon>
        <taxon>Bacillales</taxon>
        <taxon>Staphylococcaceae</taxon>
        <taxon>Staphylococcus</taxon>
    </lineage>
</organism>
<dbReference type="OrthoDB" id="2399156at2"/>
<dbReference type="RefSeq" id="WP_103370710.1">
    <property type="nucleotide sequence ID" value="NZ_CBCRVO010000001.1"/>
</dbReference>
<dbReference type="NCBIfam" id="NF047391">
    <property type="entry name" value="SA0570_fam"/>
    <property type="match status" value="1"/>
</dbReference>
<dbReference type="GeneID" id="98296849"/>
<keyword evidence="1" id="KW-0732">Signal</keyword>
<feature type="chain" id="PRO_5014401230" evidence="1">
    <location>
        <begin position="26"/>
        <end position="168"/>
    </location>
</feature>
<evidence type="ECO:0000313" key="3">
    <source>
        <dbReference type="Proteomes" id="UP000242712"/>
    </source>
</evidence>
<sequence>MKKFIAATLVTGLAMSPIASVSANAATGNSMDSVKQIEQGDTTLEGATLGDSIQTVLKENKNPVYSTSADGKEHIYEFHKGNGKLVVTTDGKKDKGHITRVSMSYNDTDGPSYKDVKKQLSDDAVTREHYNSVTGNFGYIQDDHASYQFSSQSPDDKNIKLYRIDIGE</sequence>
<proteinExistence type="predicted"/>
<feature type="signal peptide" evidence="1">
    <location>
        <begin position="1"/>
        <end position="25"/>
    </location>
</feature>
<evidence type="ECO:0000313" key="2">
    <source>
        <dbReference type="EMBL" id="POA09295.1"/>
    </source>
</evidence>
<name>A0A2K4FEE3_9STAP</name>
<dbReference type="InterPro" id="IPR058116">
    <property type="entry name" value="SA0570-like"/>
</dbReference>